<proteinExistence type="predicted"/>
<dbReference type="EMBL" id="JADJNC010000006">
    <property type="protein sequence ID" value="MBK7422342.1"/>
    <property type="molecule type" value="Genomic_DNA"/>
</dbReference>
<feature type="domain" description="RES" evidence="1">
    <location>
        <begin position="73"/>
        <end position="210"/>
    </location>
</feature>
<sequence length="243" mass="27203">MPANTSMPTALPSEAHTWTGSGWRAVEAQHRNATLGLVNGHLGNQALLEDIIEEVKPVLPAEAEGLHFLLSTPFRYRAPPPSGSRFRGRLDPGVFYGAEDVRTACIELGYWRLKFWMASAGLSARTTTISLTLFEFHGSTSAMVDLTKPPFVTRRTDWIHPGDYSQTQALAARLRQEGVEVIRSESARNGPEGRCLSILTPLVFKAIPSPFRHQQQSWNLFIQPPNLGVWQRSLINDSFEFRY</sequence>
<gene>
    <name evidence="2" type="ORF">IPJ48_04170</name>
</gene>
<accession>A0A9D7I7Q6</accession>
<dbReference type="Pfam" id="PF08808">
    <property type="entry name" value="RES"/>
    <property type="match status" value="1"/>
</dbReference>
<protein>
    <submittedName>
        <fullName evidence="2">RES family NAD+ phosphorylase</fullName>
    </submittedName>
</protein>
<dbReference type="SMART" id="SM00953">
    <property type="entry name" value="RES"/>
    <property type="match status" value="1"/>
</dbReference>
<dbReference type="InterPro" id="IPR014914">
    <property type="entry name" value="RES_dom"/>
</dbReference>
<evidence type="ECO:0000313" key="2">
    <source>
        <dbReference type="EMBL" id="MBK7422342.1"/>
    </source>
</evidence>
<evidence type="ECO:0000259" key="1">
    <source>
        <dbReference type="SMART" id="SM00953"/>
    </source>
</evidence>
<reference evidence="2" key="1">
    <citation type="submission" date="2020-10" db="EMBL/GenBank/DDBJ databases">
        <title>Connecting structure to function with the recovery of over 1000 high-quality activated sludge metagenome-assembled genomes encoding full-length rRNA genes using long-read sequencing.</title>
        <authorList>
            <person name="Singleton C.M."/>
            <person name="Petriglieri F."/>
            <person name="Kristensen J.M."/>
            <person name="Kirkegaard R.H."/>
            <person name="Michaelsen T.Y."/>
            <person name="Andersen M.H."/>
            <person name="Karst S.M."/>
            <person name="Dueholm M.S."/>
            <person name="Nielsen P.H."/>
            <person name="Albertsen M."/>
        </authorList>
    </citation>
    <scope>NUCLEOTIDE SEQUENCE</scope>
    <source>
        <strain evidence="2">EsbW_18-Q3-R4-48_MAXAC.044</strain>
    </source>
</reference>
<comment type="caution">
    <text evidence="2">The sequence shown here is derived from an EMBL/GenBank/DDBJ whole genome shotgun (WGS) entry which is preliminary data.</text>
</comment>
<dbReference type="Proteomes" id="UP000886602">
    <property type="component" value="Unassembled WGS sequence"/>
</dbReference>
<organism evidence="2 3">
    <name type="scientific">Candidatus Propionivibrio dominans</name>
    <dbReference type="NCBI Taxonomy" id="2954373"/>
    <lineage>
        <taxon>Bacteria</taxon>
        <taxon>Pseudomonadati</taxon>
        <taxon>Pseudomonadota</taxon>
        <taxon>Betaproteobacteria</taxon>
        <taxon>Rhodocyclales</taxon>
        <taxon>Rhodocyclaceae</taxon>
        <taxon>Propionivibrio</taxon>
    </lineage>
</organism>
<name>A0A9D7I7Q6_9RHOO</name>
<evidence type="ECO:0000313" key="3">
    <source>
        <dbReference type="Proteomes" id="UP000886602"/>
    </source>
</evidence>
<dbReference type="AlphaFoldDB" id="A0A9D7I7Q6"/>